<name>A0A9D1KMG1_9ACTN</name>
<evidence type="ECO:0000256" key="2">
    <source>
        <dbReference type="PIRSR" id="PIRSR613078-2"/>
    </source>
</evidence>
<feature type="binding site" evidence="2">
    <location>
        <begin position="20"/>
        <end position="27"/>
    </location>
    <ligand>
        <name>substrate</name>
    </ligand>
</feature>
<evidence type="ECO:0000313" key="5">
    <source>
        <dbReference type="Proteomes" id="UP000886842"/>
    </source>
</evidence>
<dbReference type="InterPro" id="IPR013078">
    <property type="entry name" value="His_Pase_superF_clade-1"/>
</dbReference>
<dbReference type="AlphaFoldDB" id="A0A9D1KMG1"/>
<dbReference type="InterPro" id="IPR050275">
    <property type="entry name" value="PGM_Phosphatase"/>
</dbReference>
<dbReference type="PANTHER" id="PTHR48100">
    <property type="entry name" value="BROAD-SPECIFICITY PHOSPHATASE YOR283W-RELATED"/>
    <property type="match status" value="1"/>
</dbReference>
<gene>
    <name evidence="4" type="ORF">IAA98_01460</name>
</gene>
<organism evidence="4 5">
    <name type="scientific">Candidatus Avipropionibacterium avicola</name>
    <dbReference type="NCBI Taxonomy" id="2840701"/>
    <lineage>
        <taxon>Bacteria</taxon>
        <taxon>Bacillati</taxon>
        <taxon>Actinomycetota</taxon>
        <taxon>Actinomycetes</taxon>
        <taxon>Propionibacteriales</taxon>
        <taxon>Propionibacteriaceae</taxon>
        <taxon>Propionibacteriaceae incertae sedis</taxon>
        <taxon>Candidatus Avipropionibacterium</taxon>
    </lineage>
</organism>
<proteinExistence type="predicted"/>
<feature type="active site" description="Proton donor/acceptor" evidence="1">
    <location>
        <position position="94"/>
    </location>
</feature>
<dbReference type="Proteomes" id="UP000886842">
    <property type="component" value="Unassembled WGS sequence"/>
</dbReference>
<reference evidence="4" key="2">
    <citation type="journal article" date="2021" name="PeerJ">
        <title>Extensive microbial diversity within the chicken gut microbiome revealed by metagenomics and culture.</title>
        <authorList>
            <person name="Gilroy R."/>
            <person name="Ravi A."/>
            <person name="Getino M."/>
            <person name="Pursley I."/>
            <person name="Horton D.L."/>
            <person name="Alikhan N.F."/>
            <person name="Baker D."/>
            <person name="Gharbi K."/>
            <person name="Hall N."/>
            <person name="Watson M."/>
            <person name="Adriaenssens E.M."/>
            <person name="Foster-Nyarko E."/>
            <person name="Jarju S."/>
            <person name="Secka A."/>
            <person name="Antonio M."/>
            <person name="Oren A."/>
            <person name="Chaudhuri R.R."/>
            <person name="La Ragione R."/>
            <person name="Hildebrand F."/>
            <person name="Pallen M.J."/>
        </authorList>
    </citation>
    <scope>NUCLEOTIDE SEQUENCE</scope>
    <source>
        <strain evidence="4">ChiGjej1B1-24693</strain>
    </source>
</reference>
<dbReference type="Gene3D" id="3.40.50.1240">
    <property type="entry name" value="Phosphoglycerate mutase-like"/>
    <property type="match status" value="1"/>
</dbReference>
<comment type="caution">
    <text evidence="4">The sequence shown here is derived from an EMBL/GenBank/DDBJ whole genome shotgun (WGS) entry which is preliminary data.</text>
</comment>
<evidence type="ECO:0000256" key="1">
    <source>
        <dbReference type="PIRSR" id="PIRSR613078-1"/>
    </source>
</evidence>
<dbReference type="SUPFAM" id="SSF53254">
    <property type="entry name" value="Phosphoglycerate mutase-like"/>
    <property type="match status" value="1"/>
</dbReference>
<protein>
    <submittedName>
        <fullName evidence="4">Histidine phosphatase family protein</fullName>
    </submittedName>
</protein>
<feature type="compositionally biased region" description="Basic and acidic residues" evidence="3">
    <location>
        <begin position="225"/>
        <end position="236"/>
    </location>
</feature>
<evidence type="ECO:0000313" key="4">
    <source>
        <dbReference type="EMBL" id="HIT74238.1"/>
    </source>
</evidence>
<dbReference type="GO" id="GO:0005737">
    <property type="term" value="C:cytoplasm"/>
    <property type="evidence" value="ECO:0007669"/>
    <property type="project" value="TreeGrafter"/>
</dbReference>
<reference evidence="4" key="1">
    <citation type="submission" date="2020-10" db="EMBL/GenBank/DDBJ databases">
        <authorList>
            <person name="Gilroy R."/>
        </authorList>
    </citation>
    <scope>NUCLEOTIDE SEQUENCE</scope>
    <source>
        <strain evidence="4">ChiGjej1B1-24693</strain>
    </source>
</reference>
<dbReference type="InterPro" id="IPR029033">
    <property type="entry name" value="His_PPase_superfam"/>
</dbReference>
<feature type="active site" description="Tele-phosphohistidine intermediate" evidence="1">
    <location>
        <position position="21"/>
    </location>
</feature>
<dbReference type="SMART" id="SM00855">
    <property type="entry name" value="PGAM"/>
    <property type="match status" value="1"/>
</dbReference>
<dbReference type="EMBL" id="DVLP01000043">
    <property type="protein sequence ID" value="HIT74238.1"/>
    <property type="molecule type" value="Genomic_DNA"/>
</dbReference>
<dbReference type="PANTHER" id="PTHR48100:SF1">
    <property type="entry name" value="HISTIDINE PHOSPHATASE FAMILY PROTEIN-RELATED"/>
    <property type="match status" value="1"/>
</dbReference>
<accession>A0A9D1KMG1</accession>
<sequence length="236" mass="25837">MPTEPTADGPRGASRVLLLRHGRTSWNATARFQGQADIPLDDLGLEQAQLSARALADVGIDLIWSSDLSRAHQTAQAVADLRQLPIRTDPAFREIHVGSWQGLTLADLREVDPEAAARYARGEDVRRSATGEDTAEVGERVARRLTEVIAEAPDDSTVLVGTHGLAAKAGALTFLEVPFELWSRFDTLTNCHWIDLRRTRRGLWRVQAWNRGPDNFPDGESVVRGTDEAKAADAGV</sequence>
<dbReference type="GO" id="GO:0016791">
    <property type="term" value="F:phosphatase activity"/>
    <property type="evidence" value="ECO:0007669"/>
    <property type="project" value="TreeGrafter"/>
</dbReference>
<feature type="binding site" evidence="2">
    <location>
        <position position="70"/>
    </location>
    <ligand>
        <name>substrate</name>
    </ligand>
</feature>
<feature type="region of interest" description="Disordered" evidence="3">
    <location>
        <begin position="215"/>
        <end position="236"/>
    </location>
</feature>
<dbReference type="CDD" id="cd07067">
    <property type="entry name" value="HP_PGM_like"/>
    <property type="match status" value="1"/>
</dbReference>
<dbReference type="Pfam" id="PF00300">
    <property type="entry name" value="His_Phos_1"/>
    <property type="match status" value="1"/>
</dbReference>
<evidence type="ECO:0000256" key="3">
    <source>
        <dbReference type="SAM" id="MobiDB-lite"/>
    </source>
</evidence>